<dbReference type="Pfam" id="PF17921">
    <property type="entry name" value="Integrase_H2C2"/>
    <property type="match status" value="1"/>
</dbReference>
<sequence>MAEDGVDPPRKTPKRTMGDYMTLNPARTTTSIANLAVNANNFEIKPSLISLVQQSSFSGSDLEDPNQHIETFLQICDTIKMNGVPEDALRMRLFPFSLTGKARAWLRSCPTGSLSTWDIITTKFLEKFFPSSKYTKLMSDISCFTQGNGESFCEAWERFKELLRKCPQHELQDYDQARIFYNGMLPSSRMMINAAAGGKLKTKTPEEALELFEAMGSLENETVTPQPKRGILHLDSYNTILAHNENLFQQNKVIQQQLAAITKQLASSQVSSITSQPPLLCDFCKGEHANGDCEAGSTGETAEVSYMSNPSRNQFNPYSNTYNPGWKSHPNFSYKPQAAPQQSHQTTTTITDLEKALTQLTLTSTEYIQRSEAFQNETKASIRNLENQIGQLAKQIEEKSQGSFSSDTVVNPKEHCKTISTRSGIVIQPVEKSVPVKEKSEKGVEEHENALEKEEKEAENDDVQQVPKEIATKKSPTPSYAKPPYPQRLKQQIQKQQYARFLDIFKKLQINIPFAEALENMPNYAKFMKDLLSKKHKLQEAETVALTQQCSTIIQTKLPPKLKDPGSFSIPCAIGNVNMGRALCDLGASINLMPLSVSKALGIKEMKPTMMTLQLADRSIKKPEGVIEDVLVKVDKFIFPVDFVVLNMEEDAELPLLLGRPFLATARAVIDVAAGKMEFQMNNEKVTYNVFQSMKYPADNSDCFRIDVVDEATHEALFQEGSNESMENDLAQLLEVEEEVSADENSDVQVEELKKKDYDAPPVLPKVELKELPSNLKYAFLGTGDTYPIIISAKLTHTEEEKLLKVLTTHKTAIGWSISDLKGISPSFCTHKILMEDEVKPVRQPQRRLNPTMKEVVRKEVVKLLDAGMIYPISDSKWVSPVQVVPKKGGITVVQNENNELIPTRTVTGWRMCVDYRRLNDATRKDHFPLPFMDQMLERLAGHSYYCFLDGYSGYNQIAVAPEDQEKTAFTCPFGIFAYRRMPFGLCNAPATFQRCMLSIFSDMTERFIEVFMDDFSVFGTSFDTCLANLSCVLQRCQESNLVLNWEKCHFMVKDGIVLGHRISDKGIEVDRAKIMIIKDLPPPTNVRSVRSFLGHAGFYRRFIKDFAKIAKPLSQLLVKDEDFNFNNDCLVAFNLLKERLTTAPILTAPDWELPFELMCDASDYAIGAVLGQRKNKLLHVIYYASKVLNEAQLNYATTEKEMLAIIYALDKFRQYLIGSKVIIFTDHAALKYLLTKQDAKPRLLRWMLLLQEFDIKIRDKKGVENVVADHLSRVQAKELQDDSEIEIRDEFPDEYVLAINNVPWFADIANYKAIGMIPEGLTWQQRKKFMHDARRYIWDEPFLFFRCADGVLRRCIPEEETHKVLWHCHSSDYGGHFAGERTAAKVLQSGFYWPTLYRDARKFVERCDRCQRTGNISRRHEMPLNNILILEIFDVWGIDFMGPFPSSFNNKYILVAVDYVSKWVEAIALPTNEAKVVVSFLKKNIFNRFGVPRAIISDGGTHFCNRQFQSVLSKYGVTHRVTTPYHPQTSGQVEISNRELKQILEKTVGKSRKDWSKKLDDALWAYRTAFKTPIGMSPFQLLYGKSCHLPVELEHKAFWATKLLNFDAKSADEKRLLQLNELDEFRIFAYESASLYKERTKRWHDRRIIPKEFHIGQQVLLYNSRLKLFPGKLKSRWSGPFVVKEVTPFGAIAIAPIGSDEAFKVNGQRLKPYHGGEIDRGRTSVALEVKN</sequence>
<keyword evidence="7" id="KW-0695">RNA-directed DNA polymerase</keyword>
<dbReference type="GO" id="GO:0004519">
    <property type="term" value="F:endonuclease activity"/>
    <property type="evidence" value="ECO:0007669"/>
    <property type="project" value="UniProtKB-KW"/>
</dbReference>
<dbReference type="Pfam" id="PF00665">
    <property type="entry name" value="rve"/>
    <property type="match status" value="1"/>
</dbReference>
<dbReference type="Pfam" id="PF00078">
    <property type="entry name" value="RVT_1"/>
    <property type="match status" value="1"/>
</dbReference>
<dbReference type="CDD" id="cd01647">
    <property type="entry name" value="RT_LTR"/>
    <property type="match status" value="1"/>
</dbReference>
<feature type="domain" description="Integrase catalytic" evidence="10">
    <location>
        <begin position="1420"/>
        <end position="1587"/>
    </location>
</feature>
<dbReference type="EC" id="2.7.7.49" evidence="1"/>
<evidence type="ECO:0000256" key="8">
    <source>
        <dbReference type="SAM" id="Coils"/>
    </source>
</evidence>
<dbReference type="InterPro" id="IPR043128">
    <property type="entry name" value="Rev_trsase/Diguanyl_cyclase"/>
</dbReference>
<keyword evidence="6" id="KW-0378">Hydrolase</keyword>
<dbReference type="InterPro" id="IPR050951">
    <property type="entry name" value="Retrovirus_Pol_polyprotein"/>
</dbReference>
<evidence type="ECO:0000256" key="3">
    <source>
        <dbReference type="ARBA" id="ARBA00022695"/>
    </source>
</evidence>
<keyword evidence="5" id="KW-0255">Endonuclease</keyword>
<dbReference type="FunFam" id="3.30.420.10:FF:000032">
    <property type="entry name" value="Retrovirus-related Pol polyprotein from transposon 297-like Protein"/>
    <property type="match status" value="1"/>
</dbReference>
<evidence type="ECO:0000256" key="7">
    <source>
        <dbReference type="ARBA" id="ARBA00022918"/>
    </source>
</evidence>
<dbReference type="InterPro" id="IPR043502">
    <property type="entry name" value="DNA/RNA_pol_sf"/>
</dbReference>
<dbReference type="InterPro" id="IPR041588">
    <property type="entry name" value="Integrase_H2C2"/>
</dbReference>
<gene>
    <name evidence="11" type="ORF">QN277_007580</name>
</gene>
<reference evidence="11" key="1">
    <citation type="submission" date="2023-10" db="EMBL/GenBank/DDBJ databases">
        <title>Chromosome-level genome of the transformable northern wattle, Acacia crassicarpa.</title>
        <authorList>
            <person name="Massaro I."/>
            <person name="Sinha N.R."/>
            <person name="Poethig S."/>
            <person name="Leichty A.R."/>
        </authorList>
    </citation>
    <scope>NUCLEOTIDE SEQUENCE</scope>
    <source>
        <strain evidence="11">Acra3RX</strain>
        <tissue evidence="11">Leaf</tissue>
    </source>
</reference>
<dbReference type="CDD" id="cd09274">
    <property type="entry name" value="RNase_HI_RT_Ty3"/>
    <property type="match status" value="1"/>
</dbReference>
<keyword evidence="2" id="KW-0808">Transferase</keyword>
<evidence type="ECO:0000256" key="4">
    <source>
        <dbReference type="ARBA" id="ARBA00022722"/>
    </source>
</evidence>
<keyword evidence="8" id="KW-0175">Coiled coil</keyword>
<dbReference type="Gene3D" id="3.30.70.270">
    <property type="match status" value="2"/>
</dbReference>
<dbReference type="PANTHER" id="PTHR37984:SF5">
    <property type="entry name" value="PROTEIN NYNRIN-LIKE"/>
    <property type="match status" value="1"/>
</dbReference>
<dbReference type="FunFam" id="3.30.70.270:FF:000020">
    <property type="entry name" value="Transposon Tf2-6 polyprotein-like Protein"/>
    <property type="match status" value="1"/>
</dbReference>
<dbReference type="InterPro" id="IPR036397">
    <property type="entry name" value="RNaseH_sf"/>
</dbReference>
<dbReference type="InterPro" id="IPR005162">
    <property type="entry name" value="Retrotrans_gag_dom"/>
</dbReference>
<dbReference type="InterPro" id="IPR000477">
    <property type="entry name" value="RT_dom"/>
</dbReference>
<dbReference type="Proteomes" id="UP001293593">
    <property type="component" value="Unassembled WGS sequence"/>
</dbReference>
<evidence type="ECO:0000256" key="6">
    <source>
        <dbReference type="ARBA" id="ARBA00022801"/>
    </source>
</evidence>
<dbReference type="InterPro" id="IPR001584">
    <property type="entry name" value="Integrase_cat-core"/>
</dbReference>
<dbReference type="Pfam" id="PF17917">
    <property type="entry name" value="RT_RNaseH"/>
    <property type="match status" value="1"/>
</dbReference>
<accession>A0AAE1JUZ0</accession>
<feature type="compositionally biased region" description="Basic and acidic residues" evidence="9">
    <location>
        <begin position="434"/>
        <end position="456"/>
    </location>
</feature>
<dbReference type="InterPro" id="IPR041373">
    <property type="entry name" value="RT_RNaseH"/>
</dbReference>
<evidence type="ECO:0000313" key="12">
    <source>
        <dbReference type="Proteomes" id="UP001293593"/>
    </source>
</evidence>
<dbReference type="GO" id="GO:0015074">
    <property type="term" value="P:DNA integration"/>
    <property type="evidence" value="ECO:0007669"/>
    <property type="project" value="InterPro"/>
</dbReference>
<dbReference type="Gene3D" id="3.10.10.10">
    <property type="entry name" value="HIV Type 1 Reverse Transcriptase, subunit A, domain 1"/>
    <property type="match status" value="1"/>
</dbReference>
<comment type="caution">
    <text evidence="11">The sequence shown here is derived from an EMBL/GenBank/DDBJ whole genome shotgun (WGS) entry which is preliminary data.</text>
</comment>
<dbReference type="SUPFAM" id="SSF53098">
    <property type="entry name" value="Ribonuclease H-like"/>
    <property type="match status" value="1"/>
</dbReference>
<evidence type="ECO:0000256" key="5">
    <source>
        <dbReference type="ARBA" id="ARBA00022759"/>
    </source>
</evidence>
<dbReference type="EMBL" id="JAWXYG010000012">
    <property type="protein sequence ID" value="KAK4258080.1"/>
    <property type="molecule type" value="Genomic_DNA"/>
</dbReference>
<evidence type="ECO:0000256" key="1">
    <source>
        <dbReference type="ARBA" id="ARBA00012493"/>
    </source>
</evidence>
<dbReference type="SUPFAM" id="SSF56672">
    <property type="entry name" value="DNA/RNA polymerases"/>
    <property type="match status" value="1"/>
</dbReference>
<protein>
    <recommendedName>
        <fullName evidence="1">RNA-directed DNA polymerase</fullName>
        <ecNumber evidence="1">2.7.7.49</ecNumber>
    </recommendedName>
</protein>
<dbReference type="GO" id="GO:0003676">
    <property type="term" value="F:nucleic acid binding"/>
    <property type="evidence" value="ECO:0007669"/>
    <property type="project" value="InterPro"/>
</dbReference>
<organism evidence="11 12">
    <name type="scientific">Acacia crassicarpa</name>
    <name type="common">northern wattle</name>
    <dbReference type="NCBI Taxonomy" id="499986"/>
    <lineage>
        <taxon>Eukaryota</taxon>
        <taxon>Viridiplantae</taxon>
        <taxon>Streptophyta</taxon>
        <taxon>Embryophyta</taxon>
        <taxon>Tracheophyta</taxon>
        <taxon>Spermatophyta</taxon>
        <taxon>Magnoliopsida</taxon>
        <taxon>eudicotyledons</taxon>
        <taxon>Gunneridae</taxon>
        <taxon>Pentapetalae</taxon>
        <taxon>rosids</taxon>
        <taxon>fabids</taxon>
        <taxon>Fabales</taxon>
        <taxon>Fabaceae</taxon>
        <taxon>Caesalpinioideae</taxon>
        <taxon>mimosoid clade</taxon>
        <taxon>Acacieae</taxon>
        <taxon>Acacia</taxon>
    </lineage>
</organism>
<name>A0AAE1JUZ0_9FABA</name>
<feature type="region of interest" description="Disordered" evidence="9">
    <location>
        <begin position="434"/>
        <end position="486"/>
    </location>
</feature>
<dbReference type="PANTHER" id="PTHR37984">
    <property type="entry name" value="PROTEIN CBG26694"/>
    <property type="match status" value="1"/>
</dbReference>
<dbReference type="GO" id="GO:0003964">
    <property type="term" value="F:RNA-directed DNA polymerase activity"/>
    <property type="evidence" value="ECO:0007669"/>
    <property type="project" value="UniProtKB-KW"/>
</dbReference>
<keyword evidence="3" id="KW-0548">Nucleotidyltransferase</keyword>
<evidence type="ECO:0000259" key="10">
    <source>
        <dbReference type="PROSITE" id="PS50994"/>
    </source>
</evidence>
<evidence type="ECO:0000313" key="11">
    <source>
        <dbReference type="EMBL" id="KAK4258080.1"/>
    </source>
</evidence>
<dbReference type="PROSITE" id="PS50994">
    <property type="entry name" value="INTEGRASE"/>
    <property type="match status" value="1"/>
</dbReference>
<keyword evidence="12" id="KW-1185">Reference proteome</keyword>
<evidence type="ECO:0000256" key="2">
    <source>
        <dbReference type="ARBA" id="ARBA00022679"/>
    </source>
</evidence>
<dbReference type="Gene3D" id="1.10.340.70">
    <property type="match status" value="1"/>
</dbReference>
<proteinExistence type="predicted"/>
<dbReference type="Gene3D" id="3.30.420.10">
    <property type="entry name" value="Ribonuclease H-like superfamily/Ribonuclease H"/>
    <property type="match status" value="1"/>
</dbReference>
<dbReference type="Gene3D" id="2.40.70.10">
    <property type="entry name" value="Acid Proteases"/>
    <property type="match status" value="1"/>
</dbReference>
<dbReference type="GO" id="GO:0016787">
    <property type="term" value="F:hydrolase activity"/>
    <property type="evidence" value="ECO:0007669"/>
    <property type="project" value="UniProtKB-KW"/>
</dbReference>
<evidence type="ECO:0000256" key="9">
    <source>
        <dbReference type="SAM" id="MobiDB-lite"/>
    </source>
</evidence>
<dbReference type="Pfam" id="PF13650">
    <property type="entry name" value="Asp_protease_2"/>
    <property type="match status" value="1"/>
</dbReference>
<keyword evidence="4" id="KW-0540">Nuclease</keyword>
<dbReference type="Pfam" id="PF03732">
    <property type="entry name" value="Retrotrans_gag"/>
    <property type="match status" value="1"/>
</dbReference>
<dbReference type="InterPro" id="IPR012337">
    <property type="entry name" value="RNaseH-like_sf"/>
</dbReference>
<dbReference type="InterPro" id="IPR021109">
    <property type="entry name" value="Peptidase_aspartic_dom_sf"/>
</dbReference>
<feature type="coiled-coil region" evidence="8">
    <location>
        <begin position="375"/>
        <end position="402"/>
    </location>
</feature>
<dbReference type="CDD" id="cd00303">
    <property type="entry name" value="retropepsin_like"/>
    <property type="match status" value="1"/>
</dbReference>